<dbReference type="InterPro" id="IPR007863">
    <property type="entry name" value="Peptidase_M16_C"/>
</dbReference>
<dbReference type="STRING" id="1229276.DI53_1813"/>
<dbReference type="eggNOG" id="COG0612">
    <property type="taxonomic scope" value="Bacteria"/>
</dbReference>
<feature type="domain" description="Peptidase M16 N-terminal" evidence="2">
    <location>
        <begin position="17"/>
        <end position="151"/>
    </location>
</feature>
<comment type="caution">
    <text evidence="4">The sequence shown here is derived from an EMBL/GenBank/DDBJ whole genome shotgun (WGS) entry which is preliminary data.</text>
</comment>
<dbReference type="PANTHER" id="PTHR11851">
    <property type="entry name" value="METALLOPROTEASE"/>
    <property type="match status" value="1"/>
</dbReference>
<dbReference type="PATRIC" id="fig|1229276.3.peg.1867"/>
<dbReference type="Proteomes" id="UP000031802">
    <property type="component" value="Unassembled WGS sequence"/>
</dbReference>
<dbReference type="PANTHER" id="PTHR11851:SF49">
    <property type="entry name" value="MITOCHONDRIAL-PROCESSING PEPTIDASE SUBUNIT ALPHA"/>
    <property type="match status" value="1"/>
</dbReference>
<dbReference type="InterPro" id="IPR011765">
    <property type="entry name" value="Pept_M16_N"/>
</dbReference>
<proteinExistence type="inferred from homology"/>
<dbReference type="Pfam" id="PF00675">
    <property type="entry name" value="Peptidase_M16"/>
    <property type="match status" value="1"/>
</dbReference>
<feature type="domain" description="Peptidase M16 C-terminal" evidence="3">
    <location>
        <begin position="159"/>
        <end position="333"/>
    </location>
</feature>
<evidence type="ECO:0000256" key="1">
    <source>
        <dbReference type="ARBA" id="ARBA00007261"/>
    </source>
</evidence>
<evidence type="ECO:0000313" key="5">
    <source>
        <dbReference type="Proteomes" id="UP000031802"/>
    </source>
</evidence>
<dbReference type="InterPro" id="IPR050361">
    <property type="entry name" value="MPP/UQCRC_Complex"/>
</dbReference>
<gene>
    <name evidence="4" type="ORF">DI53_1813</name>
</gene>
<accession>A0A0B8T175</accession>
<evidence type="ECO:0000313" key="4">
    <source>
        <dbReference type="EMBL" id="KGE14386.1"/>
    </source>
</evidence>
<name>A0A0B8T175_9SPHI</name>
<dbReference type="Gene3D" id="3.30.830.10">
    <property type="entry name" value="Metalloenzyme, LuxS/M16 peptidase-like"/>
    <property type="match status" value="2"/>
</dbReference>
<keyword evidence="5" id="KW-1185">Reference proteome</keyword>
<reference evidence="5" key="1">
    <citation type="submission" date="2014-04" db="EMBL/GenBank/DDBJ databases">
        <title>Whole-Genome optical mapping and complete genome sequence of Sphingobacterium deserti sp. nov., a new spaces isolated from desert in the west of China.</title>
        <authorList>
            <person name="Teng C."/>
            <person name="Zhou Z."/>
            <person name="Li X."/>
            <person name="Chen M."/>
            <person name="Lin M."/>
            <person name="Wang L."/>
            <person name="Su S."/>
            <person name="Zhang C."/>
            <person name="Zhang W."/>
        </authorList>
    </citation>
    <scope>NUCLEOTIDE SEQUENCE [LARGE SCALE GENOMIC DNA]</scope>
    <source>
        <strain evidence="5">ACCC05744</strain>
    </source>
</reference>
<evidence type="ECO:0000259" key="3">
    <source>
        <dbReference type="Pfam" id="PF05193"/>
    </source>
</evidence>
<comment type="similarity">
    <text evidence="1">Belongs to the peptidase M16 family.</text>
</comment>
<dbReference type="Pfam" id="PF05193">
    <property type="entry name" value="Peptidase_M16_C"/>
    <property type="match status" value="1"/>
</dbReference>
<sequence>MNNGIRAVFHRQASPITHTCLVVNAGSRDEQEGKFGIAHFIEHLLFKETQRRSMQQILNHLEAVGGDLNAYTTKEYTCIHASILKPHLSKALDLFEDIIFHSTFPEHEMEKEKGVIADEMASYLDSPEESIIDDYEDMVYKNSGLGHNILGIEKDLLAFQQQDVHQFLRDNYDTHDIVIGITGDYELKVVEKMLKRYFEGVPDNQPKRTRDLALSNVAEHIEVPKPINQVHYMLGAPAYGMFDERKTGLLLLNNMLGGFGMSSILNLSIREKYGIAYTIESNYTVFSDTGLFTIYFGTDEEKVKRAKKLVFRELDKLKGKGVSEGQLQKAKNKFKGQIALAEENRMSMIIAVSKNVMDYDRVILLPEVFDKIDQVRTGELLTIAQDVFDDSKLSSLAFVPED</sequence>
<dbReference type="AlphaFoldDB" id="A0A0B8T175"/>
<dbReference type="EMBL" id="JJMU01000026">
    <property type="protein sequence ID" value="KGE14386.1"/>
    <property type="molecule type" value="Genomic_DNA"/>
</dbReference>
<organism evidence="4 5">
    <name type="scientific">Sphingobacterium deserti</name>
    <dbReference type="NCBI Taxonomy" id="1229276"/>
    <lineage>
        <taxon>Bacteria</taxon>
        <taxon>Pseudomonadati</taxon>
        <taxon>Bacteroidota</taxon>
        <taxon>Sphingobacteriia</taxon>
        <taxon>Sphingobacteriales</taxon>
        <taxon>Sphingobacteriaceae</taxon>
        <taxon>Sphingobacterium</taxon>
    </lineage>
</organism>
<protein>
    <submittedName>
        <fullName evidence="4">Processing peptidase</fullName>
    </submittedName>
</protein>
<evidence type="ECO:0000259" key="2">
    <source>
        <dbReference type="Pfam" id="PF00675"/>
    </source>
</evidence>
<dbReference type="GO" id="GO:0046872">
    <property type="term" value="F:metal ion binding"/>
    <property type="evidence" value="ECO:0007669"/>
    <property type="project" value="InterPro"/>
</dbReference>
<dbReference type="InterPro" id="IPR011249">
    <property type="entry name" value="Metalloenz_LuxS/M16"/>
</dbReference>
<reference evidence="4 5" key="2">
    <citation type="journal article" date="2015" name="PLoS ONE">
        <title>Whole-Genome Optical Mapping and Finished Genome Sequence of Sphingobacterium deserti sp. nov., a New Species Isolated from the Western Desert of China.</title>
        <authorList>
            <person name="Teng C."/>
            <person name="Zhou Z."/>
            <person name="Molnar I."/>
            <person name="Li X."/>
            <person name="Tang R."/>
            <person name="Chen M."/>
            <person name="Wang L."/>
            <person name="Su S."/>
            <person name="Zhang W."/>
            <person name="Lin M."/>
        </authorList>
    </citation>
    <scope>NUCLEOTIDE SEQUENCE [LARGE SCALE GENOMIC DNA]</scope>
    <source>
        <strain evidence="5">ACCC05744</strain>
    </source>
</reference>
<dbReference type="SUPFAM" id="SSF63411">
    <property type="entry name" value="LuxS/MPP-like metallohydrolase"/>
    <property type="match status" value="2"/>
</dbReference>